<dbReference type="PANTHER" id="PTHR30425:SF1">
    <property type="entry name" value="PHOSPHATE TRANSPORT SYSTEM PERMEASE PROTEIN PSTC"/>
    <property type="match status" value="1"/>
</dbReference>
<evidence type="ECO:0000256" key="1">
    <source>
        <dbReference type="ARBA" id="ARBA00004651"/>
    </source>
</evidence>
<comment type="function">
    <text evidence="10">Part of the binding-protein-dependent transport system for phosphate; probably responsible for the translocation of the substrate across the membrane.</text>
</comment>
<dbReference type="SUPFAM" id="SSF161098">
    <property type="entry name" value="MetI-like"/>
    <property type="match status" value="1"/>
</dbReference>
<sequence length="348" mass="36715">MSDTSVQDTGQDSLRDTPRSAETPPQDHQPRTQEPPTTTGTPRRPLRRLGDLLYSGTSRTAGILILVTLAAVAIFLVAQSIPALTVDPAELKGAPTSFWVYVAPLAFGTVWAAALALLFALPVAIGIALFISHYAPRKLAQGLGYVIDLLAAVPSVVFGLWGIKVLAPGVQPVYAWLTENMGWFPLFSGQASGTGRTILTVAIVLAVMILPIITALCREVFLQTPRLHEEAALALGATRWEMVRVAVLPFGRAGIVSASMLGLGRALGETMAVAMVLSPATVISFALLTSSNPTTIAANIALNFPEAFGVNVNALIATGLVLFVITLLVNSVARIIVNRRKAFSGANS</sequence>
<keyword evidence="7 9" id="KW-1133">Transmembrane helix</keyword>
<evidence type="ECO:0000313" key="14">
    <source>
        <dbReference type="Proteomes" id="UP000318331"/>
    </source>
</evidence>
<dbReference type="Pfam" id="PF00528">
    <property type="entry name" value="BPD_transp_1"/>
    <property type="match status" value="1"/>
</dbReference>
<keyword evidence="14" id="KW-1185">Reference proteome</keyword>
<evidence type="ECO:0000256" key="11">
    <source>
        <dbReference type="SAM" id="MobiDB-lite"/>
    </source>
</evidence>
<dbReference type="GO" id="GO:0006817">
    <property type="term" value="P:phosphate ion transport"/>
    <property type="evidence" value="ECO:0007669"/>
    <property type="project" value="UniProtKB-KW"/>
</dbReference>
<feature type="transmembrane region" description="Helical" evidence="9">
    <location>
        <begin position="308"/>
        <end position="333"/>
    </location>
</feature>
<dbReference type="PROSITE" id="PS50928">
    <property type="entry name" value="ABC_TM1"/>
    <property type="match status" value="1"/>
</dbReference>
<evidence type="ECO:0000256" key="4">
    <source>
        <dbReference type="ARBA" id="ARBA00022475"/>
    </source>
</evidence>
<proteinExistence type="inferred from homology"/>
<organism evidence="13 14">
    <name type="scientific">Klugiella xanthotipulae</name>
    <dbReference type="NCBI Taxonomy" id="244735"/>
    <lineage>
        <taxon>Bacteria</taxon>
        <taxon>Bacillati</taxon>
        <taxon>Actinomycetota</taxon>
        <taxon>Actinomycetes</taxon>
        <taxon>Micrococcales</taxon>
        <taxon>Microbacteriaceae</taxon>
        <taxon>Klugiella</taxon>
    </lineage>
</organism>
<feature type="compositionally biased region" description="Low complexity" evidence="11">
    <location>
        <begin position="32"/>
        <end position="43"/>
    </location>
</feature>
<keyword evidence="5 10" id="KW-0592">Phosphate transport</keyword>
<evidence type="ECO:0000256" key="3">
    <source>
        <dbReference type="ARBA" id="ARBA00022448"/>
    </source>
</evidence>
<keyword evidence="6 9" id="KW-0812">Transmembrane</keyword>
<keyword evidence="3 9" id="KW-0813">Transport</keyword>
<keyword evidence="4 10" id="KW-1003">Cell membrane</keyword>
<feature type="transmembrane region" description="Helical" evidence="9">
    <location>
        <begin position="270"/>
        <end position="288"/>
    </location>
</feature>
<feature type="compositionally biased region" description="Polar residues" evidence="11">
    <location>
        <begin position="1"/>
        <end position="12"/>
    </location>
</feature>
<dbReference type="GO" id="GO:0005886">
    <property type="term" value="C:plasma membrane"/>
    <property type="evidence" value="ECO:0007669"/>
    <property type="project" value="UniProtKB-SubCell"/>
</dbReference>
<feature type="domain" description="ABC transmembrane type-1" evidence="12">
    <location>
        <begin position="106"/>
        <end position="333"/>
    </location>
</feature>
<feature type="transmembrane region" description="Helical" evidence="9">
    <location>
        <begin position="98"/>
        <end position="131"/>
    </location>
</feature>
<dbReference type="InterPro" id="IPR051124">
    <property type="entry name" value="Phosphate_Transport_Permease"/>
</dbReference>
<evidence type="ECO:0000256" key="6">
    <source>
        <dbReference type="ARBA" id="ARBA00022692"/>
    </source>
</evidence>
<dbReference type="NCBIfam" id="TIGR02138">
    <property type="entry name" value="phosphate_pstC"/>
    <property type="match status" value="1"/>
</dbReference>
<dbReference type="Gene3D" id="1.10.3720.10">
    <property type="entry name" value="MetI-like"/>
    <property type="match status" value="1"/>
</dbReference>
<evidence type="ECO:0000256" key="5">
    <source>
        <dbReference type="ARBA" id="ARBA00022592"/>
    </source>
</evidence>
<dbReference type="AlphaFoldDB" id="A0A543HYF2"/>
<dbReference type="InterPro" id="IPR035906">
    <property type="entry name" value="MetI-like_sf"/>
</dbReference>
<dbReference type="GO" id="GO:0005315">
    <property type="term" value="F:phosphate transmembrane transporter activity"/>
    <property type="evidence" value="ECO:0007669"/>
    <property type="project" value="InterPro"/>
</dbReference>
<keyword evidence="8 9" id="KW-0472">Membrane</keyword>
<feature type="region of interest" description="Disordered" evidence="11">
    <location>
        <begin position="1"/>
        <end position="47"/>
    </location>
</feature>
<comment type="caution">
    <text evidence="13">The sequence shown here is derived from an EMBL/GenBank/DDBJ whole genome shotgun (WGS) entry which is preliminary data.</text>
</comment>
<evidence type="ECO:0000259" key="12">
    <source>
        <dbReference type="PROSITE" id="PS50928"/>
    </source>
</evidence>
<evidence type="ECO:0000256" key="7">
    <source>
        <dbReference type="ARBA" id="ARBA00022989"/>
    </source>
</evidence>
<gene>
    <name evidence="13" type="ORF">FB466_1633</name>
</gene>
<protein>
    <recommendedName>
        <fullName evidence="10">Phosphate transport system permease protein</fullName>
    </recommendedName>
</protein>
<name>A0A543HYF2_9MICO</name>
<dbReference type="InterPro" id="IPR011864">
    <property type="entry name" value="Phosphate_PstC"/>
</dbReference>
<comment type="similarity">
    <text evidence="2 10">Belongs to the binding-protein-dependent transport system permease family. CysTW subfamily.</text>
</comment>
<dbReference type="PANTHER" id="PTHR30425">
    <property type="entry name" value="PHOSPHATE TRANSPORT SYSTEM PERMEASE PROTEIN PST"/>
    <property type="match status" value="1"/>
</dbReference>
<dbReference type="EMBL" id="VFPN01000002">
    <property type="protein sequence ID" value="TQM63372.1"/>
    <property type="molecule type" value="Genomic_DNA"/>
</dbReference>
<evidence type="ECO:0000256" key="10">
    <source>
        <dbReference type="RuleBase" id="RU363054"/>
    </source>
</evidence>
<dbReference type="Proteomes" id="UP000318331">
    <property type="component" value="Unassembled WGS sequence"/>
</dbReference>
<dbReference type="InterPro" id="IPR000515">
    <property type="entry name" value="MetI-like"/>
</dbReference>
<dbReference type="RefSeq" id="WP_141917417.1">
    <property type="nucleotide sequence ID" value="NZ_BAAAYS010000025.1"/>
</dbReference>
<evidence type="ECO:0000256" key="8">
    <source>
        <dbReference type="ARBA" id="ARBA00023136"/>
    </source>
</evidence>
<feature type="transmembrane region" description="Helical" evidence="9">
    <location>
        <begin position="197"/>
        <end position="217"/>
    </location>
</feature>
<dbReference type="OrthoDB" id="9785113at2"/>
<feature type="transmembrane region" description="Helical" evidence="9">
    <location>
        <begin position="143"/>
        <end position="163"/>
    </location>
</feature>
<evidence type="ECO:0000313" key="13">
    <source>
        <dbReference type="EMBL" id="TQM63372.1"/>
    </source>
</evidence>
<accession>A0A543HYF2</accession>
<evidence type="ECO:0000256" key="2">
    <source>
        <dbReference type="ARBA" id="ARBA00007069"/>
    </source>
</evidence>
<evidence type="ECO:0000256" key="9">
    <source>
        <dbReference type="RuleBase" id="RU363032"/>
    </source>
</evidence>
<dbReference type="CDD" id="cd06261">
    <property type="entry name" value="TM_PBP2"/>
    <property type="match status" value="1"/>
</dbReference>
<feature type="transmembrane region" description="Helical" evidence="9">
    <location>
        <begin position="52"/>
        <end position="78"/>
    </location>
</feature>
<comment type="subcellular location">
    <subcellularLocation>
        <location evidence="1 9">Cell membrane</location>
        <topology evidence="1 9">Multi-pass membrane protein</topology>
    </subcellularLocation>
</comment>
<reference evidence="13 14" key="1">
    <citation type="submission" date="2019-06" db="EMBL/GenBank/DDBJ databases">
        <title>Sequencing the genomes of 1000 actinobacteria strains.</title>
        <authorList>
            <person name="Klenk H.-P."/>
        </authorList>
    </citation>
    <scope>NUCLEOTIDE SEQUENCE [LARGE SCALE GENOMIC DNA]</scope>
    <source>
        <strain evidence="13 14">DSM 18031</strain>
    </source>
</reference>